<proteinExistence type="inferred from homology"/>
<feature type="compositionally biased region" description="Basic and acidic residues" evidence="7">
    <location>
        <begin position="674"/>
        <end position="685"/>
    </location>
</feature>
<keyword evidence="11" id="KW-1185">Reference proteome</keyword>
<feature type="compositionally biased region" description="Low complexity" evidence="7">
    <location>
        <begin position="711"/>
        <end position="735"/>
    </location>
</feature>
<dbReference type="SUPFAM" id="SSF103657">
    <property type="entry name" value="BAR/IMD domain-like"/>
    <property type="match status" value="1"/>
</dbReference>
<feature type="domain" description="MHD" evidence="8">
    <location>
        <begin position="961"/>
        <end position="1228"/>
    </location>
</feature>
<name>A0AA88MCS4_CHASR</name>
<feature type="compositionally biased region" description="Low complexity" evidence="7">
    <location>
        <begin position="481"/>
        <end position="493"/>
    </location>
</feature>
<dbReference type="PROSITE" id="PS51072">
    <property type="entry name" value="MHD"/>
    <property type="match status" value="1"/>
</dbReference>
<feature type="compositionally biased region" description="Basic and acidic residues" evidence="7">
    <location>
        <begin position="414"/>
        <end position="432"/>
    </location>
</feature>
<dbReference type="PANTHER" id="PTHR23065">
    <property type="entry name" value="PROLINE-SERINE-THREONINE PHOSPHATASE INTERACTING PROTEIN 1"/>
    <property type="match status" value="1"/>
</dbReference>
<keyword evidence="5" id="KW-0472">Membrane</keyword>
<dbReference type="SMART" id="SM00055">
    <property type="entry name" value="FCH"/>
    <property type="match status" value="1"/>
</dbReference>
<dbReference type="InterPro" id="IPR031160">
    <property type="entry name" value="F_BAR_dom"/>
</dbReference>
<evidence type="ECO:0000256" key="4">
    <source>
        <dbReference type="ARBA" id="ARBA00023054"/>
    </source>
</evidence>
<comment type="caution">
    <text evidence="10">The sequence shown here is derived from an EMBL/GenBank/DDBJ whole genome shotgun (WGS) entry which is preliminary data.</text>
</comment>
<dbReference type="GO" id="GO:0072583">
    <property type="term" value="P:clathrin-dependent endocytosis"/>
    <property type="evidence" value="ECO:0007669"/>
    <property type="project" value="TreeGrafter"/>
</dbReference>
<keyword evidence="5" id="KW-0168">Coated pit</keyword>
<evidence type="ECO:0000259" key="9">
    <source>
        <dbReference type="PROSITE" id="PS51741"/>
    </source>
</evidence>
<feature type="compositionally biased region" description="Polar residues" evidence="7">
    <location>
        <begin position="835"/>
        <end position="851"/>
    </location>
</feature>
<evidence type="ECO:0000256" key="2">
    <source>
        <dbReference type="ARBA" id="ARBA00011064"/>
    </source>
</evidence>
<feature type="domain" description="F-BAR" evidence="9">
    <location>
        <begin position="1"/>
        <end position="226"/>
    </location>
</feature>
<dbReference type="InterPro" id="IPR027267">
    <property type="entry name" value="AH/BAR_dom_sf"/>
</dbReference>
<dbReference type="InterPro" id="IPR054713">
    <property type="entry name" value="GMIP/FCHO2-like_FCH"/>
</dbReference>
<dbReference type="GO" id="GO:0048268">
    <property type="term" value="P:clathrin coat assembly"/>
    <property type="evidence" value="ECO:0007669"/>
    <property type="project" value="TreeGrafter"/>
</dbReference>
<dbReference type="GO" id="GO:0030136">
    <property type="term" value="C:clathrin-coated vesicle"/>
    <property type="evidence" value="ECO:0007669"/>
    <property type="project" value="TreeGrafter"/>
</dbReference>
<dbReference type="Pfam" id="PF10291">
    <property type="entry name" value="muHD"/>
    <property type="match status" value="1"/>
</dbReference>
<evidence type="ECO:0000259" key="8">
    <source>
        <dbReference type="PROSITE" id="PS51072"/>
    </source>
</evidence>
<sequence>MKHGQLATKELAEFIRERAAIEETYSKSMSKLAKMASNGSPQGTFAPMWDVFRVSSDKLALCHLELMRKMNDLIRDINKYGEEQVKIHRKTKEEMVGTVEAVQALQVQNGHLQKSKEGYHAKCLDLERLKKEGAPQKELEKAELKSKKAAESFAACIEKYNHVGREFEQKMSESAQKFQGIEEAHLRQMKQLIKGYSHSIEDTHVQVGQVHEEFKQNVENIGIDNLLQKFAEQKSTGKDRPALAGFEEYMAALAPEAGKKSRGKPFRIPGLGKRDKEPDSTDSAVTEAPVSNSPLEVDDEGFVIRADSTQNDILYLLKFPYLLVLLDCPLCLRCSEEKENNFYSSDSDFDDEEPKKFHIQIRPVASSNRSNSAATEKELKATVGTLTLPPNRGTRQQGTAKRHLSRNSSAAGGRSEEGEAASHRDGEQEGLRRSTSSPDHSRLSSTASGSDSLFGPPLESAFKSKSFDGREHLREQSAFGASEYAAFSSDSSSPENVEDSGLDSPSHQPLGPSPEPVGWAAWPPVSQSKEQTLGRPADPFLSAFHDPSPGRGPHLQDDPASIWSVAQSRPSHIPPEMDPSSVRFPAFSQSLPPSERESSVWNCKHIPPEDPFIAAFERTVTLESLNLSDAWARPPPRPAQEGRGMEVRGDPFSITLADTKTLPTSSSSSSSSTNRRDRDRKRDRSLPPPVTSDDPFAITMIGSPTHQSSLAAAAGIIPPHSSSSSSSSGSSANSNTLRLDANSSSLPTDQPKKELMHWNSVHNPFSERASGVQSSSKTQEGGGKGEAGGGERRKHRQTESEPRRNAPPLTRHSGPQEDLCFSTDKDQDCLDLNTPPCSVSSHKGSKQNFRQDTAEVVAAAPQRATRAKRTSGRLSGSERSRSLCSSPLPEPSPSLTSSSSSSPSEWGPQARDSEWGGQNQAPSPARAGQASPLSYQRQDHQQRPLHLSRGPSPISLSTQEAWPVAAAITEYINAYFKGGQHNRCLVKITGDLTMSFPAGITRIFTANPNVPVLSFRLVNISMIDHFLPNQKLLYSDPSQSDPDTRDFWFNMQALQVYLQREAELNPQASYYNVGLLKYQMSSQDPGRAPLLLSAECQRSGTVTRVSLDYHCCPATAPSTQLTAVQVLLPLDHTATDLQCQPPASWNTEERRLLWKLPNLSPTNHSKGSGTLCASWQCLEVPRGPPPSLAVQFVGSGASLSGMGVELVGSRYRMSLVKKRFATGKYMAGCSL</sequence>
<evidence type="ECO:0000256" key="5">
    <source>
        <dbReference type="ARBA" id="ARBA00023176"/>
    </source>
</evidence>
<keyword evidence="3" id="KW-0254">Endocytosis</keyword>
<feature type="compositionally biased region" description="Polar residues" evidence="7">
    <location>
        <begin position="281"/>
        <end position="293"/>
    </location>
</feature>
<protein>
    <recommendedName>
        <fullName evidence="12">F-BAR domain only protein 1</fullName>
    </recommendedName>
</protein>
<dbReference type="GO" id="GO:0005905">
    <property type="term" value="C:clathrin-coated pit"/>
    <property type="evidence" value="ECO:0007669"/>
    <property type="project" value="UniProtKB-SubCell"/>
</dbReference>
<comment type="similarity">
    <text evidence="2">Belongs to the FCHO family.</text>
</comment>
<keyword evidence="4 6" id="KW-0175">Coiled coil</keyword>
<dbReference type="Gene3D" id="1.20.1270.60">
    <property type="entry name" value="Arfaptin homology (AH) domain/BAR domain"/>
    <property type="match status" value="1"/>
</dbReference>
<feature type="compositionally biased region" description="Low complexity" evidence="7">
    <location>
        <begin position="658"/>
        <end position="673"/>
    </location>
</feature>
<evidence type="ECO:0008006" key="12">
    <source>
        <dbReference type="Google" id="ProtNLM"/>
    </source>
</evidence>
<reference evidence="10" key="1">
    <citation type="submission" date="2023-07" db="EMBL/GenBank/DDBJ databases">
        <title>Chromosome-level Genome Assembly of Striped Snakehead (Channa striata).</title>
        <authorList>
            <person name="Liu H."/>
        </authorList>
    </citation>
    <scope>NUCLEOTIDE SEQUENCE</scope>
    <source>
        <strain evidence="10">Gz</strain>
        <tissue evidence="10">Muscle</tissue>
    </source>
</reference>
<dbReference type="InterPro" id="IPR001060">
    <property type="entry name" value="FCH_dom"/>
</dbReference>
<dbReference type="InterPro" id="IPR036168">
    <property type="entry name" value="AP2_Mu_C_sf"/>
</dbReference>
<organism evidence="10 11">
    <name type="scientific">Channa striata</name>
    <name type="common">Snakehead murrel</name>
    <name type="synonym">Ophicephalus striatus</name>
    <dbReference type="NCBI Taxonomy" id="64152"/>
    <lineage>
        <taxon>Eukaryota</taxon>
        <taxon>Metazoa</taxon>
        <taxon>Chordata</taxon>
        <taxon>Craniata</taxon>
        <taxon>Vertebrata</taxon>
        <taxon>Euteleostomi</taxon>
        <taxon>Actinopterygii</taxon>
        <taxon>Neopterygii</taxon>
        <taxon>Teleostei</taxon>
        <taxon>Neoteleostei</taxon>
        <taxon>Acanthomorphata</taxon>
        <taxon>Anabantaria</taxon>
        <taxon>Anabantiformes</taxon>
        <taxon>Channoidei</taxon>
        <taxon>Channidae</taxon>
        <taxon>Channa</taxon>
    </lineage>
</organism>
<dbReference type="EMBL" id="JAUPFM010000012">
    <property type="protein sequence ID" value="KAK2835275.1"/>
    <property type="molecule type" value="Genomic_DNA"/>
</dbReference>
<evidence type="ECO:0000256" key="6">
    <source>
        <dbReference type="PROSITE-ProRule" id="PRU01077"/>
    </source>
</evidence>
<dbReference type="SUPFAM" id="SSF49447">
    <property type="entry name" value="Second domain of Mu2 adaptin subunit (ap50) of ap2 adaptor"/>
    <property type="match status" value="1"/>
</dbReference>
<feature type="region of interest" description="Disordered" evidence="7">
    <location>
        <begin position="627"/>
        <end position="953"/>
    </location>
</feature>
<feature type="compositionally biased region" description="Low complexity" evidence="7">
    <location>
        <begin position="882"/>
        <end position="904"/>
    </location>
</feature>
<dbReference type="PROSITE" id="PS51741">
    <property type="entry name" value="F_BAR"/>
    <property type="match status" value="1"/>
</dbReference>
<evidence type="ECO:0000256" key="7">
    <source>
        <dbReference type="SAM" id="MobiDB-lite"/>
    </source>
</evidence>
<accession>A0AA88MCS4</accession>
<comment type="subcellular location">
    <subcellularLocation>
        <location evidence="1">Membrane</location>
        <location evidence="1">Clathrin-coated pit</location>
        <topology evidence="1">Peripheral membrane protein</topology>
        <orientation evidence="1">Cytoplasmic side</orientation>
    </subcellularLocation>
</comment>
<dbReference type="InterPro" id="IPR018808">
    <property type="entry name" value="Muniscin_C"/>
</dbReference>
<evidence type="ECO:0000256" key="3">
    <source>
        <dbReference type="ARBA" id="ARBA00022583"/>
    </source>
</evidence>
<gene>
    <name evidence="10" type="ORF">Q5P01_015759</name>
</gene>
<dbReference type="GO" id="GO:0005886">
    <property type="term" value="C:plasma membrane"/>
    <property type="evidence" value="ECO:0007669"/>
    <property type="project" value="TreeGrafter"/>
</dbReference>
<evidence type="ECO:0000256" key="1">
    <source>
        <dbReference type="ARBA" id="ARBA00004283"/>
    </source>
</evidence>
<dbReference type="AlphaFoldDB" id="A0AA88MCS4"/>
<feature type="region of interest" description="Disordered" evidence="7">
    <location>
        <begin position="381"/>
        <end position="602"/>
    </location>
</feature>
<dbReference type="PANTHER" id="PTHR23065:SF6">
    <property type="entry name" value="F-BAR DOMAIN ONLY PROTEIN 1"/>
    <property type="match status" value="1"/>
</dbReference>
<dbReference type="Gene3D" id="2.60.40.1170">
    <property type="entry name" value="Mu homology domain, subdomain B"/>
    <property type="match status" value="2"/>
</dbReference>
<dbReference type="Pfam" id="PF22699">
    <property type="entry name" value="GMIP-like_FCH"/>
    <property type="match status" value="1"/>
</dbReference>
<evidence type="ECO:0000313" key="11">
    <source>
        <dbReference type="Proteomes" id="UP001187415"/>
    </source>
</evidence>
<feature type="compositionally biased region" description="Basic and acidic residues" evidence="7">
    <location>
        <begin position="465"/>
        <end position="475"/>
    </location>
</feature>
<feature type="compositionally biased region" description="Polar residues" evidence="7">
    <location>
        <begin position="433"/>
        <end position="451"/>
    </location>
</feature>
<evidence type="ECO:0000313" key="10">
    <source>
        <dbReference type="EMBL" id="KAK2835275.1"/>
    </source>
</evidence>
<dbReference type="InterPro" id="IPR028565">
    <property type="entry name" value="MHD"/>
</dbReference>
<dbReference type="Proteomes" id="UP001187415">
    <property type="component" value="Unassembled WGS sequence"/>
</dbReference>
<feature type="region of interest" description="Disordered" evidence="7">
    <location>
        <begin position="260"/>
        <end position="293"/>
    </location>
</feature>